<dbReference type="OrthoDB" id="5835829at2759"/>
<dbReference type="Gene3D" id="3.40.50.2000">
    <property type="entry name" value="Glycogen Phosphorylase B"/>
    <property type="match status" value="2"/>
</dbReference>
<reference evidence="2" key="1">
    <citation type="journal article" date="2021" name="New Phytol.">
        <title>Evolutionary innovations through gain and loss of genes in the ectomycorrhizal Boletales.</title>
        <authorList>
            <person name="Wu G."/>
            <person name="Miyauchi S."/>
            <person name="Morin E."/>
            <person name="Kuo A."/>
            <person name="Drula E."/>
            <person name="Varga T."/>
            <person name="Kohler A."/>
            <person name="Feng B."/>
            <person name="Cao Y."/>
            <person name="Lipzen A."/>
            <person name="Daum C."/>
            <person name="Hundley H."/>
            <person name="Pangilinan J."/>
            <person name="Johnson J."/>
            <person name="Barry K."/>
            <person name="LaButti K."/>
            <person name="Ng V."/>
            <person name="Ahrendt S."/>
            <person name="Min B."/>
            <person name="Choi I.G."/>
            <person name="Park H."/>
            <person name="Plett J.M."/>
            <person name="Magnuson J."/>
            <person name="Spatafora J.W."/>
            <person name="Nagy L.G."/>
            <person name="Henrissat B."/>
            <person name="Grigoriev I.V."/>
            <person name="Yang Z.L."/>
            <person name="Xu J."/>
            <person name="Martin F.M."/>
        </authorList>
    </citation>
    <scope>NUCLEOTIDE SEQUENCE</scope>
    <source>
        <strain evidence="2">KKN 215</strain>
    </source>
</reference>
<evidence type="ECO:0000313" key="2">
    <source>
        <dbReference type="EMBL" id="KAH8103111.1"/>
    </source>
</evidence>
<protein>
    <submittedName>
        <fullName evidence="2">UDP-Glycosyltransferase/glycogen phosphorylase</fullName>
    </submittedName>
</protein>
<dbReference type="SUPFAM" id="SSF53756">
    <property type="entry name" value="UDP-Glycosyltransferase/glycogen phosphorylase"/>
    <property type="match status" value="1"/>
</dbReference>
<dbReference type="PANTHER" id="PTHR48045:SF31">
    <property type="entry name" value="UDP-GLYCOSYLTRANSFERASE 76B1-LIKE"/>
    <property type="match status" value="1"/>
</dbReference>
<comment type="caution">
    <text evidence="2">The sequence shown here is derived from an EMBL/GenBank/DDBJ whole genome shotgun (WGS) entry which is preliminary data.</text>
</comment>
<dbReference type="GO" id="GO:0008194">
    <property type="term" value="F:UDP-glycosyltransferase activity"/>
    <property type="evidence" value="ECO:0007669"/>
    <property type="project" value="InterPro"/>
</dbReference>
<dbReference type="Pfam" id="PF00201">
    <property type="entry name" value="UDPGT"/>
    <property type="match status" value="1"/>
</dbReference>
<gene>
    <name evidence="2" type="ORF">BXZ70DRAFT_1006272</name>
</gene>
<keyword evidence="1" id="KW-0808">Transferase</keyword>
<dbReference type="PANTHER" id="PTHR48045">
    <property type="entry name" value="UDP-GLYCOSYLTRANSFERASE 72B1"/>
    <property type="match status" value="1"/>
</dbReference>
<sequence>MRSREQIPHIIIASVEAWGHARPLCAFASRVVHSRDVHVTLFTVPRILNRMNAEISRSFGTADADRQKFIRVISLDTKVETPIDGKPFGEIMKEEQSRYYEVFMAAYQKLLDERPVSCAVTNVEFPVVPAPKVVLVDFMVGPLAGMIKKVNSQSQVIGFCSGMASFVYISFAPTDKSGRVDFEAKVKAAVKETGRPIHDVAEEMAHNFTDDVLEIPGFPKMHHWEFDPQDTKWLTKGFIGSLWLALLDTYIQCDGMMLTSPEAYEPAAIIATREWFSLTNRSIWAIGPILPSITSVEAMAGEGAQSESSGAIKKFMNETLATHGEHSMLYVSFGSIFWPPSFEKVEIFVDVLIERKIPFIFSHGSPTAQLTDEFKGKVQDSGVGLLSRWSPQQTILSHPALGWFVTHCGHNSTLEAVSSGVPMICWPFHADQPANAVNLTEVHRVAYELFEVRTGNGLKPIYRTGRAPLNTVNALKAEVNDVLDKAFGEDGQKKRANVKNLKRRIDTAWDEGGSAAVDMGKFLAIL</sequence>
<dbReference type="CDD" id="cd03784">
    <property type="entry name" value="GT1_Gtf-like"/>
    <property type="match status" value="1"/>
</dbReference>
<organism evidence="2 3">
    <name type="scientific">Cristinia sonorae</name>
    <dbReference type="NCBI Taxonomy" id="1940300"/>
    <lineage>
        <taxon>Eukaryota</taxon>
        <taxon>Fungi</taxon>
        <taxon>Dikarya</taxon>
        <taxon>Basidiomycota</taxon>
        <taxon>Agaricomycotina</taxon>
        <taxon>Agaricomycetes</taxon>
        <taxon>Agaricomycetidae</taxon>
        <taxon>Agaricales</taxon>
        <taxon>Pleurotineae</taxon>
        <taxon>Stephanosporaceae</taxon>
        <taxon>Cristinia</taxon>
    </lineage>
</organism>
<accession>A0A8K0UUZ4</accession>
<dbReference type="Proteomes" id="UP000813824">
    <property type="component" value="Unassembled WGS sequence"/>
</dbReference>
<name>A0A8K0UUZ4_9AGAR</name>
<keyword evidence="3" id="KW-1185">Reference proteome</keyword>
<proteinExistence type="predicted"/>
<evidence type="ECO:0000313" key="3">
    <source>
        <dbReference type="Proteomes" id="UP000813824"/>
    </source>
</evidence>
<dbReference type="EMBL" id="JAEVFJ010000008">
    <property type="protein sequence ID" value="KAH8103111.1"/>
    <property type="molecule type" value="Genomic_DNA"/>
</dbReference>
<dbReference type="InterPro" id="IPR002213">
    <property type="entry name" value="UDP_glucos_trans"/>
</dbReference>
<evidence type="ECO:0000256" key="1">
    <source>
        <dbReference type="ARBA" id="ARBA00022679"/>
    </source>
</evidence>
<dbReference type="AlphaFoldDB" id="A0A8K0UUZ4"/>